<comment type="caution">
    <text evidence="2">The sequence shown here is derived from an EMBL/GenBank/DDBJ whole genome shotgun (WGS) entry which is preliminary data.</text>
</comment>
<name>A0A5J4NMA0_9TREM</name>
<keyword evidence="3" id="KW-1185">Reference proteome</keyword>
<evidence type="ECO:0000256" key="1">
    <source>
        <dbReference type="SAM" id="Phobius"/>
    </source>
</evidence>
<keyword evidence="1" id="KW-1133">Transmembrane helix</keyword>
<dbReference type="Proteomes" id="UP000324629">
    <property type="component" value="Unassembled WGS sequence"/>
</dbReference>
<feature type="transmembrane region" description="Helical" evidence="1">
    <location>
        <begin position="46"/>
        <end position="68"/>
    </location>
</feature>
<keyword evidence="1" id="KW-0472">Membrane</keyword>
<protein>
    <submittedName>
        <fullName evidence="2">Uncharacterized protein</fullName>
    </submittedName>
</protein>
<gene>
    <name evidence="2" type="ORF">DEA37_0010267</name>
</gene>
<proteinExistence type="predicted"/>
<evidence type="ECO:0000313" key="2">
    <source>
        <dbReference type="EMBL" id="KAA3676661.1"/>
    </source>
</evidence>
<dbReference type="EMBL" id="QNGE01001871">
    <property type="protein sequence ID" value="KAA3676661.1"/>
    <property type="molecule type" value="Genomic_DNA"/>
</dbReference>
<organism evidence="2 3">
    <name type="scientific">Paragonimus westermani</name>
    <dbReference type="NCBI Taxonomy" id="34504"/>
    <lineage>
        <taxon>Eukaryota</taxon>
        <taxon>Metazoa</taxon>
        <taxon>Spiralia</taxon>
        <taxon>Lophotrochozoa</taxon>
        <taxon>Platyhelminthes</taxon>
        <taxon>Trematoda</taxon>
        <taxon>Digenea</taxon>
        <taxon>Plagiorchiida</taxon>
        <taxon>Troglotremata</taxon>
        <taxon>Troglotrematidae</taxon>
        <taxon>Paragonimus</taxon>
    </lineage>
</organism>
<sequence length="119" mass="13621">MASVTAMFYMLVYIYVNRNASVEAVKGGNLSTQRILFSLKGESLSLYLRIGMCIFAAMAIVYSACRAYEVLVVGEHFERVIPYTISKMLFIIVQSTFLILLHRVSPSQLFWSYTLSFYF</sequence>
<reference evidence="2 3" key="1">
    <citation type="journal article" date="2019" name="Gigascience">
        <title>Whole-genome sequence of the oriental lung fluke Paragonimus westermani.</title>
        <authorList>
            <person name="Oey H."/>
            <person name="Zakrzewski M."/>
            <person name="Narain K."/>
            <person name="Devi K.R."/>
            <person name="Agatsuma T."/>
            <person name="Nawaratna S."/>
            <person name="Gobert G.N."/>
            <person name="Jones M.K."/>
            <person name="Ragan M.A."/>
            <person name="McManus D.P."/>
            <person name="Krause L."/>
        </authorList>
    </citation>
    <scope>NUCLEOTIDE SEQUENCE [LARGE SCALE GENOMIC DNA]</scope>
    <source>
        <strain evidence="2 3">IND2009</strain>
    </source>
</reference>
<dbReference type="AlphaFoldDB" id="A0A5J4NMA0"/>
<keyword evidence="1" id="KW-0812">Transmembrane</keyword>
<evidence type="ECO:0000313" key="3">
    <source>
        <dbReference type="Proteomes" id="UP000324629"/>
    </source>
</evidence>
<feature type="transmembrane region" description="Helical" evidence="1">
    <location>
        <begin position="80"/>
        <end position="101"/>
    </location>
</feature>
<accession>A0A5J4NMA0</accession>